<organism evidence="1 2">
    <name type="scientific">Microctonus hyperodae</name>
    <name type="common">Parasitoid wasp</name>
    <dbReference type="NCBI Taxonomy" id="165561"/>
    <lineage>
        <taxon>Eukaryota</taxon>
        <taxon>Metazoa</taxon>
        <taxon>Ecdysozoa</taxon>
        <taxon>Arthropoda</taxon>
        <taxon>Hexapoda</taxon>
        <taxon>Insecta</taxon>
        <taxon>Pterygota</taxon>
        <taxon>Neoptera</taxon>
        <taxon>Endopterygota</taxon>
        <taxon>Hymenoptera</taxon>
        <taxon>Apocrita</taxon>
        <taxon>Ichneumonoidea</taxon>
        <taxon>Braconidae</taxon>
        <taxon>Euphorinae</taxon>
        <taxon>Microctonus</taxon>
    </lineage>
</organism>
<reference evidence="1" key="2">
    <citation type="submission" date="2023-03" db="EMBL/GenBank/DDBJ databases">
        <authorList>
            <person name="Inwood S.N."/>
            <person name="Skelly J.G."/>
            <person name="Guhlin J."/>
            <person name="Harrop T.W.R."/>
            <person name="Goldson S.G."/>
            <person name="Dearden P.K."/>
        </authorList>
    </citation>
    <scope>NUCLEOTIDE SEQUENCE</scope>
    <source>
        <strain evidence="1">Lincoln</strain>
        <tissue evidence="1">Whole body</tissue>
    </source>
</reference>
<keyword evidence="2" id="KW-1185">Reference proteome</keyword>
<comment type="caution">
    <text evidence="1">The sequence shown here is derived from an EMBL/GenBank/DDBJ whole genome shotgun (WGS) entry which is preliminary data.</text>
</comment>
<name>A0AA39FDT0_MICHY</name>
<dbReference type="EMBL" id="JAQQBR010001831">
    <property type="protein sequence ID" value="KAK0167717.1"/>
    <property type="molecule type" value="Genomic_DNA"/>
</dbReference>
<protein>
    <submittedName>
        <fullName evidence="1">Uncharacterized protein</fullName>
    </submittedName>
</protein>
<proteinExistence type="predicted"/>
<sequence>MVRRYKVVDRINMKPIRQPSIAKKRLLDMTTKTRNYKTTSKLEKLVYDFFEKDCNSRLYPGKKDSVTRNKIEKQKRLLLNSMKNLHTKFMETENAVLSYAMFCRLRPFWVVTPNIHQWETIVYVLLM</sequence>
<gene>
    <name evidence="1" type="ORF">PV327_001589</name>
</gene>
<evidence type="ECO:0000313" key="1">
    <source>
        <dbReference type="EMBL" id="KAK0167717.1"/>
    </source>
</evidence>
<dbReference type="Proteomes" id="UP001168972">
    <property type="component" value="Unassembled WGS sequence"/>
</dbReference>
<reference evidence="1" key="1">
    <citation type="journal article" date="2023" name="bioRxiv">
        <title>Scaffold-level genome assemblies of two parasitoid biocontrol wasps reveal the parthenogenesis mechanism and an associated novel virus.</title>
        <authorList>
            <person name="Inwood S."/>
            <person name="Skelly J."/>
            <person name="Guhlin J."/>
            <person name="Harrop T."/>
            <person name="Goldson S."/>
            <person name="Dearden P."/>
        </authorList>
    </citation>
    <scope>NUCLEOTIDE SEQUENCE</scope>
    <source>
        <strain evidence="1">Lincoln</strain>
        <tissue evidence="1">Whole body</tissue>
    </source>
</reference>
<evidence type="ECO:0000313" key="2">
    <source>
        <dbReference type="Proteomes" id="UP001168972"/>
    </source>
</evidence>
<dbReference type="AlphaFoldDB" id="A0AA39FDT0"/>
<accession>A0AA39FDT0</accession>